<reference evidence="3 4" key="1">
    <citation type="submission" date="2024-10" db="EMBL/GenBank/DDBJ databases">
        <title>Updated reference genomes for cyclostephanoid diatoms.</title>
        <authorList>
            <person name="Roberts W.R."/>
            <person name="Alverson A.J."/>
        </authorList>
    </citation>
    <scope>NUCLEOTIDE SEQUENCE [LARGE SCALE GENOMIC DNA]</scope>
    <source>
        <strain evidence="3 4">AJA228-03</strain>
    </source>
</reference>
<feature type="region of interest" description="Disordered" evidence="1">
    <location>
        <begin position="343"/>
        <end position="398"/>
    </location>
</feature>
<dbReference type="Pfam" id="PF00004">
    <property type="entry name" value="AAA"/>
    <property type="match status" value="1"/>
</dbReference>
<dbReference type="InterPro" id="IPR027417">
    <property type="entry name" value="P-loop_NTPase"/>
</dbReference>
<dbReference type="SMART" id="SM00382">
    <property type="entry name" value="AAA"/>
    <property type="match status" value="1"/>
</dbReference>
<dbReference type="CDD" id="cd00009">
    <property type="entry name" value="AAA"/>
    <property type="match status" value="1"/>
</dbReference>
<dbReference type="InterPro" id="IPR003959">
    <property type="entry name" value="ATPase_AAA_core"/>
</dbReference>
<feature type="compositionally biased region" description="Basic and acidic residues" evidence="1">
    <location>
        <begin position="536"/>
        <end position="547"/>
    </location>
</feature>
<dbReference type="AlphaFoldDB" id="A0ABD3RCV6"/>
<organism evidence="3 4">
    <name type="scientific">Cyclostephanos tholiformis</name>
    <dbReference type="NCBI Taxonomy" id="382380"/>
    <lineage>
        <taxon>Eukaryota</taxon>
        <taxon>Sar</taxon>
        <taxon>Stramenopiles</taxon>
        <taxon>Ochrophyta</taxon>
        <taxon>Bacillariophyta</taxon>
        <taxon>Coscinodiscophyceae</taxon>
        <taxon>Thalassiosirophycidae</taxon>
        <taxon>Stephanodiscales</taxon>
        <taxon>Stephanodiscaceae</taxon>
        <taxon>Cyclostephanos</taxon>
    </lineage>
</organism>
<dbReference type="PANTHER" id="PTHR23389:SF3">
    <property type="entry name" value="CHROMOSOME TRANSMISSION FIDELITY PROTEIN 18 HOMOLOG"/>
    <property type="match status" value="1"/>
</dbReference>
<accession>A0ABD3RCV6</accession>
<feature type="region of interest" description="Disordered" evidence="1">
    <location>
        <begin position="458"/>
        <end position="547"/>
    </location>
</feature>
<feature type="compositionally biased region" description="Polar residues" evidence="1">
    <location>
        <begin position="175"/>
        <end position="187"/>
    </location>
</feature>
<evidence type="ECO:0000256" key="1">
    <source>
        <dbReference type="SAM" id="MobiDB-lite"/>
    </source>
</evidence>
<dbReference type="Proteomes" id="UP001530377">
    <property type="component" value="Unassembled WGS sequence"/>
</dbReference>
<proteinExistence type="predicted"/>
<evidence type="ECO:0000313" key="3">
    <source>
        <dbReference type="EMBL" id="KAL3810852.1"/>
    </source>
</evidence>
<keyword evidence="4" id="KW-1185">Reference proteome</keyword>
<protein>
    <recommendedName>
        <fullName evidence="2">AAA+ ATPase domain-containing protein</fullName>
    </recommendedName>
</protein>
<feature type="compositionally biased region" description="Basic and acidic residues" evidence="1">
    <location>
        <begin position="301"/>
        <end position="315"/>
    </location>
</feature>
<feature type="domain" description="AAA+ ATPase" evidence="2">
    <location>
        <begin position="551"/>
        <end position="723"/>
    </location>
</feature>
<sequence>MKDEIYFNEDDLIGDYIADHDEQDDYYEYDDNAGDNDNEDGPWHHDAISSSDPVMPLDVESDDDDGGGGAPPKVSRLAVAHERKCIPTMTSSPDHTLYQFERYAGLAAWRIGSDNNGANEKHGATTMEAKGWRKAPARQSRADVEAEEEEDGDDDDDDDDDMDNVGARRNVKASMATNNKSGPSNGTSRGGGGGGAAGLVVRFRERAESTVLGRSWGKSGTWGGGGGRINDDRNLLNHGDSLNGNGVGRIDLPRLGEGSVPITLADGTRAYVGRNPGWGVKEKDQRVVVESAAANENGNDEGGREQKRPGVEREGCLLGMPMSELVRRADILQRRAIQRKVEREARYGRRKAPDAAHDKDGDDDNNKDDDDKDIDEGDEFATKGSSDDPSDDASGRRTFQRMTRTLEERRMREKSMQLQQRLWVDKHAPTFISHLLSDERTNREVLRALRAWDPYVFGREAPSRPVPAYPPSARYGGGGGGGQRHSNRQRGSDGKMMDDNIDGNNIGRGKYGGGRKYDQQQLGRAKDVDDSPGNGTEDRHRGRIDLRPDETSRVILLSGPPGVGKSTLAHVVCKHAGYRAIEVNASDERTGSALTERVIRAMEGTTLELGGVGDDRYGGDDNGDAVAMVGPGGRKKRRVGGKPNCIILDEIDGADARASIAALVDIIRASVGSSSRGKGGRGGTTTTTPFLRRPIILICNHKYAPALRPILPYARQFDVRPPDPERLTSRLRAVLSAERMSVVAGGMLLRRLVAGTGGDVRSCLYALQFASARARELAARKRDRETGGVASRGDKDGLMVDISSSLMAALGDNGSGMKDMQGDVSSTVATVFRKGKAPTRDVGHISKRQKTSDGSSGRVSSFPPKGVDVVLKAVDHFGDNSKTLDCLWMNVNRVSYVDPTFDRCCGALEWLSGADTYRSHRSNVAMNNGAEHQSMQKYYIPTAAAAVHLLCCVETRPDLTFSTRPLSDCHYQNQANVSLVHRFVEGLPPRARHGIGSGTDSVVSDVIPYGLWLLSAGIDHAESNSSAAKNFLGLRATKAKEAKLSNRAAKVGFDRSKKIKLSNTGSGVEISKVIRFKYQKGFTQAFLHFVTSNVRYPTDRNMG</sequence>
<feature type="compositionally biased region" description="Gly residues" evidence="1">
    <location>
        <begin position="188"/>
        <end position="197"/>
    </location>
</feature>
<feature type="compositionally biased region" description="Basic and acidic residues" evidence="1">
    <location>
        <begin position="343"/>
        <end position="360"/>
    </location>
</feature>
<feature type="compositionally biased region" description="Acidic residues" evidence="1">
    <location>
        <begin position="361"/>
        <end position="379"/>
    </location>
</feature>
<feature type="compositionally biased region" description="Acidic residues" evidence="1">
    <location>
        <begin position="21"/>
        <end position="40"/>
    </location>
</feature>
<gene>
    <name evidence="3" type="ORF">ACHAXA_005852</name>
</gene>
<feature type="region of interest" description="Disordered" evidence="1">
    <location>
        <begin position="292"/>
        <end position="316"/>
    </location>
</feature>
<feature type="region of interest" description="Disordered" evidence="1">
    <location>
        <begin position="112"/>
        <end position="198"/>
    </location>
</feature>
<feature type="compositionally biased region" description="Acidic residues" evidence="1">
    <location>
        <begin position="145"/>
        <end position="163"/>
    </location>
</feature>
<feature type="region of interest" description="Disordered" evidence="1">
    <location>
        <begin position="17"/>
        <end position="76"/>
    </location>
</feature>
<evidence type="ECO:0000259" key="2">
    <source>
        <dbReference type="SMART" id="SM00382"/>
    </source>
</evidence>
<name>A0ABD3RCV6_9STRA</name>
<dbReference type="EMBL" id="JALLPB020000296">
    <property type="protein sequence ID" value="KAL3810852.1"/>
    <property type="molecule type" value="Genomic_DNA"/>
</dbReference>
<evidence type="ECO:0000313" key="4">
    <source>
        <dbReference type="Proteomes" id="UP001530377"/>
    </source>
</evidence>
<comment type="caution">
    <text evidence="3">The sequence shown here is derived from an EMBL/GenBank/DDBJ whole genome shotgun (WGS) entry which is preliminary data.</text>
</comment>
<dbReference type="InterPro" id="IPR003593">
    <property type="entry name" value="AAA+_ATPase"/>
</dbReference>
<dbReference type="Gene3D" id="3.40.50.300">
    <property type="entry name" value="P-loop containing nucleotide triphosphate hydrolases"/>
    <property type="match status" value="1"/>
</dbReference>
<feature type="region of interest" description="Disordered" evidence="1">
    <location>
        <begin position="837"/>
        <end position="861"/>
    </location>
</feature>
<dbReference type="SUPFAM" id="SSF52540">
    <property type="entry name" value="P-loop containing nucleoside triphosphate hydrolases"/>
    <property type="match status" value="1"/>
</dbReference>
<dbReference type="PANTHER" id="PTHR23389">
    <property type="entry name" value="CHROMOSOME TRANSMISSION FIDELITY FACTOR 18"/>
    <property type="match status" value="1"/>
</dbReference>
<dbReference type="Gene3D" id="1.10.8.60">
    <property type="match status" value="1"/>
</dbReference>